<keyword evidence="1" id="KW-0812">Transmembrane</keyword>
<evidence type="ECO:0000256" key="1">
    <source>
        <dbReference type="SAM" id="Phobius"/>
    </source>
</evidence>
<evidence type="ECO:0000313" key="3">
    <source>
        <dbReference type="Proteomes" id="UP000250140"/>
    </source>
</evidence>
<organism evidence="2 3">
    <name type="scientific">Glonium stellatum</name>
    <dbReference type="NCBI Taxonomy" id="574774"/>
    <lineage>
        <taxon>Eukaryota</taxon>
        <taxon>Fungi</taxon>
        <taxon>Dikarya</taxon>
        <taxon>Ascomycota</taxon>
        <taxon>Pezizomycotina</taxon>
        <taxon>Dothideomycetes</taxon>
        <taxon>Pleosporomycetidae</taxon>
        <taxon>Gloniales</taxon>
        <taxon>Gloniaceae</taxon>
        <taxon>Glonium</taxon>
    </lineage>
</organism>
<dbReference type="Proteomes" id="UP000250140">
    <property type="component" value="Unassembled WGS sequence"/>
</dbReference>
<reference evidence="2 3" key="1">
    <citation type="journal article" date="2016" name="Nat. Commun.">
        <title>Ectomycorrhizal ecology is imprinted in the genome of the dominant symbiotic fungus Cenococcum geophilum.</title>
        <authorList>
            <consortium name="DOE Joint Genome Institute"/>
            <person name="Peter M."/>
            <person name="Kohler A."/>
            <person name="Ohm R.A."/>
            <person name="Kuo A."/>
            <person name="Krutzmann J."/>
            <person name="Morin E."/>
            <person name="Arend M."/>
            <person name="Barry K.W."/>
            <person name="Binder M."/>
            <person name="Choi C."/>
            <person name="Clum A."/>
            <person name="Copeland A."/>
            <person name="Grisel N."/>
            <person name="Haridas S."/>
            <person name="Kipfer T."/>
            <person name="LaButti K."/>
            <person name="Lindquist E."/>
            <person name="Lipzen A."/>
            <person name="Maire R."/>
            <person name="Meier B."/>
            <person name="Mihaltcheva S."/>
            <person name="Molinier V."/>
            <person name="Murat C."/>
            <person name="Poggeler S."/>
            <person name="Quandt C.A."/>
            <person name="Sperisen C."/>
            <person name="Tritt A."/>
            <person name="Tisserant E."/>
            <person name="Crous P.W."/>
            <person name="Henrissat B."/>
            <person name="Nehls U."/>
            <person name="Egli S."/>
            <person name="Spatafora J.W."/>
            <person name="Grigoriev I.V."/>
            <person name="Martin F.M."/>
        </authorList>
    </citation>
    <scope>NUCLEOTIDE SEQUENCE [LARGE SCALE GENOMIC DNA]</scope>
    <source>
        <strain evidence="2 3">CBS 207.34</strain>
    </source>
</reference>
<sequence length="101" mass="11286">MPPVKIPYPAHQPSCSISDYIGRRIARAGLNYMINRLEPSSIQSIAIRVVAIFIALATLVVAYLQYKRISGERPAVIVEQERYVPPSLLSKKDTSLYLVIS</sequence>
<name>A0A8E2ESW9_9PEZI</name>
<proteinExistence type="predicted"/>
<dbReference type="EMBL" id="KV750545">
    <property type="protein sequence ID" value="OCL04312.1"/>
    <property type="molecule type" value="Genomic_DNA"/>
</dbReference>
<gene>
    <name evidence="2" type="ORF">AOQ84DRAFT_380721</name>
</gene>
<accession>A0A8E2ESW9</accession>
<feature type="transmembrane region" description="Helical" evidence="1">
    <location>
        <begin position="45"/>
        <end position="64"/>
    </location>
</feature>
<protein>
    <submittedName>
        <fullName evidence="2">Uncharacterized protein</fullName>
    </submittedName>
</protein>
<dbReference type="AlphaFoldDB" id="A0A8E2ESW9"/>
<keyword evidence="1" id="KW-1133">Transmembrane helix</keyword>
<keyword evidence="1" id="KW-0472">Membrane</keyword>
<keyword evidence="3" id="KW-1185">Reference proteome</keyword>
<evidence type="ECO:0000313" key="2">
    <source>
        <dbReference type="EMBL" id="OCL04312.1"/>
    </source>
</evidence>